<dbReference type="InterPro" id="IPR029787">
    <property type="entry name" value="Nucleotide_cyclase"/>
</dbReference>
<keyword evidence="2" id="KW-0808">Transferase</keyword>
<protein>
    <submittedName>
        <fullName evidence="2">Diguanylate cyclase</fullName>
        <ecNumber evidence="2">2.7.7.65</ecNumber>
    </submittedName>
</protein>
<proteinExistence type="predicted"/>
<keyword evidence="2" id="KW-0548">Nucleotidyltransferase</keyword>
<evidence type="ECO:0000313" key="3">
    <source>
        <dbReference type="Proteomes" id="UP001221189"/>
    </source>
</evidence>
<reference evidence="2 3" key="1">
    <citation type="submission" date="2022-10" db="EMBL/GenBank/DDBJ databases">
        <title>Paucibacter sp. hw1 Genome sequencing.</title>
        <authorList>
            <person name="Park S."/>
        </authorList>
    </citation>
    <scope>NUCLEOTIDE SEQUENCE [LARGE SCALE GENOMIC DNA]</scope>
    <source>
        <strain evidence="3">hw1</strain>
    </source>
</reference>
<dbReference type="Proteomes" id="UP001221189">
    <property type="component" value="Unassembled WGS sequence"/>
</dbReference>
<accession>A0ABT5KEY7</accession>
<dbReference type="PROSITE" id="PS50887">
    <property type="entry name" value="GGDEF"/>
    <property type="match status" value="1"/>
</dbReference>
<dbReference type="Gene3D" id="3.30.70.270">
    <property type="match status" value="1"/>
</dbReference>
<organism evidence="2 3">
    <name type="scientific">Roseateles albus</name>
    <dbReference type="NCBI Taxonomy" id="2987525"/>
    <lineage>
        <taxon>Bacteria</taxon>
        <taxon>Pseudomonadati</taxon>
        <taxon>Pseudomonadota</taxon>
        <taxon>Betaproteobacteria</taxon>
        <taxon>Burkholderiales</taxon>
        <taxon>Sphaerotilaceae</taxon>
        <taxon>Roseateles</taxon>
    </lineage>
</organism>
<dbReference type="SMART" id="SM00267">
    <property type="entry name" value="GGDEF"/>
    <property type="match status" value="1"/>
</dbReference>
<dbReference type="RefSeq" id="WP_273600687.1">
    <property type="nucleotide sequence ID" value="NZ_JAQQXT010000007.1"/>
</dbReference>
<dbReference type="GO" id="GO:0052621">
    <property type="term" value="F:diguanylate cyclase activity"/>
    <property type="evidence" value="ECO:0007669"/>
    <property type="project" value="UniProtKB-EC"/>
</dbReference>
<dbReference type="EC" id="2.7.7.65" evidence="2"/>
<evidence type="ECO:0000259" key="1">
    <source>
        <dbReference type="PROSITE" id="PS50887"/>
    </source>
</evidence>
<dbReference type="InterPro" id="IPR043128">
    <property type="entry name" value="Rev_trsase/Diguanyl_cyclase"/>
</dbReference>
<feature type="domain" description="GGDEF" evidence="1">
    <location>
        <begin position="52"/>
        <end position="189"/>
    </location>
</feature>
<gene>
    <name evidence="2" type="ORF">PRZ03_13015</name>
</gene>
<keyword evidence="3" id="KW-1185">Reference proteome</keyword>
<name>A0ABT5KEY7_9BURK</name>
<comment type="caution">
    <text evidence="2">The sequence shown here is derived from an EMBL/GenBank/DDBJ whole genome shotgun (WGS) entry which is preliminary data.</text>
</comment>
<dbReference type="SUPFAM" id="SSF55073">
    <property type="entry name" value="Nucleotide cyclase"/>
    <property type="match status" value="1"/>
</dbReference>
<dbReference type="EMBL" id="JAQQXT010000007">
    <property type="protein sequence ID" value="MDC8772496.1"/>
    <property type="molecule type" value="Genomic_DNA"/>
</dbReference>
<dbReference type="Pfam" id="PF00990">
    <property type="entry name" value="GGDEF"/>
    <property type="match status" value="1"/>
</dbReference>
<sequence length="201" mass="21596">MQNKATADISLLFNERHAIELAGLPAMIQLPSLQGFAKLVGRELNQARRFGTRPAVLLMDVEVREPLGQPVLQQAQAASLLDVLGARLRSRVRGTDVVARIGERRFGVVLQNVERANVHVIQERLCQVLSGAYELAPQPLYASLVSGIAKCECPRICASDLTRAAEVALGQGSIAAAKQGRQPANLLPHPAAGQALTSARR</sequence>
<evidence type="ECO:0000313" key="2">
    <source>
        <dbReference type="EMBL" id="MDC8772496.1"/>
    </source>
</evidence>
<dbReference type="InterPro" id="IPR000160">
    <property type="entry name" value="GGDEF_dom"/>
</dbReference>